<comment type="caution">
    <text evidence="1">The sequence shown here is derived from an EMBL/GenBank/DDBJ whole genome shotgun (WGS) entry which is preliminary data.</text>
</comment>
<sequence length="390" mass="45158">MRTESDAEIDMFYSEMFGLIRMKEDLEPEEYRQEWNDLERRYPFMDVLLLSKRAGLDRDEALAWSVLDRIPPAMTDEIAEMVGIDPGLIGLFHESNGNLEDMTEADRLQFLGAILEMAALLDVPDGATKAEWETARSMYREMRVEGEELFTEDIWERVDGWYAVYDPEDTLAADDMMKRDPSIQQALDWQQRMIMSTPLMGAYYTSEERIRKFYKGQMYDAAEAIFGDDLWDHLAVQSALFDAGDDEAAFQYRDDYPQLKGWSELRDQTLPDIELKVDRIGSILPEATEPVFRDKEKADLPDGPPVPSKEDWINAQVLAYSTGQQQEDTPKDVRKFIREMADNQWPGTRSDADLYYKRLEKKMSVAQKMLMHNSALAARVAWESEALRQL</sequence>
<reference evidence="1" key="1">
    <citation type="journal article" date="2014" name="Front. Microbiol.">
        <title>High frequency of phylogenetically diverse reductive dehalogenase-homologous genes in deep subseafloor sedimentary metagenomes.</title>
        <authorList>
            <person name="Kawai M."/>
            <person name="Futagami T."/>
            <person name="Toyoda A."/>
            <person name="Takaki Y."/>
            <person name="Nishi S."/>
            <person name="Hori S."/>
            <person name="Arai W."/>
            <person name="Tsubouchi T."/>
            <person name="Morono Y."/>
            <person name="Uchiyama I."/>
            <person name="Ito T."/>
            <person name="Fujiyama A."/>
            <person name="Inagaki F."/>
            <person name="Takami H."/>
        </authorList>
    </citation>
    <scope>NUCLEOTIDE SEQUENCE</scope>
    <source>
        <strain evidence="1">Expedition CK06-06</strain>
    </source>
</reference>
<accession>X0SWE1</accession>
<organism evidence="1">
    <name type="scientific">marine sediment metagenome</name>
    <dbReference type="NCBI Taxonomy" id="412755"/>
    <lineage>
        <taxon>unclassified sequences</taxon>
        <taxon>metagenomes</taxon>
        <taxon>ecological metagenomes</taxon>
    </lineage>
</organism>
<evidence type="ECO:0000313" key="1">
    <source>
        <dbReference type="EMBL" id="GAF68120.1"/>
    </source>
</evidence>
<dbReference type="EMBL" id="BARS01007667">
    <property type="protein sequence ID" value="GAF68120.1"/>
    <property type="molecule type" value="Genomic_DNA"/>
</dbReference>
<name>X0SWE1_9ZZZZ</name>
<protein>
    <submittedName>
        <fullName evidence="1">Uncharacterized protein</fullName>
    </submittedName>
</protein>
<gene>
    <name evidence="1" type="ORF">S01H1_14719</name>
</gene>
<feature type="non-terminal residue" evidence="1">
    <location>
        <position position="390"/>
    </location>
</feature>
<dbReference type="AlphaFoldDB" id="X0SWE1"/>
<proteinExistence type="predicted"/>